<reference evidence="10 11" key="1">
    <citation type="submission" date="2015-01" db="EMBL/GenBank/DDBJ databases">
        <title>The Genome Sequence of Exophiala mesophila CBS40295.</title>
        <authorList>
            <consortium name="The Broad Institute Genomics Platform"/>
            <person name="Cuomo C."/>
            <person name="de Hoog S."/>
            <person name="Gorbushina A."/>
            <person name="Stielow B."/>
            <person name="Teixiera M."/>
            <person name="Abouelleil A."/>
            <person name="Chapman S.B."/>
            <person name="Priest M."/>
            <person name="Young S.K."/>
            <person name="Wortman J."/>
            <person name="Nusbaum C."/>
            <person name="Birren B."/>
        </authorList>
    </citation>
    <scope>NUCLEOTIDE SEQUENCE [LARGE SCALE GENOMIC DNA]</scope>
    <source>
        <strain evidence="10 11">CBS 40295</strain>
    </source>
</reference>
<dbReference type="VEuPathDB" id="FungiDB:PV10_09141"/>
<keyword evidence="3" id="KW-0547">Nucleotide-binding</keyword>
<evidence type="ECO:0000256" key="7">
    <source>
        <dbReference type="SAM" id="MobiDB-lite"/>
    </source>
</evidence>
<evidence type="ECO:0000256" key="1">
    <source>
        <dbReference type="ARBA" id="ARBA00005575"/>
    </source>
</evidence>
<name>A0A0D1Z2R8_EXOME</name>
<sequence length="560" mass="61753">MAEPDYDGEPTQRLSEFDRLHAPPLDAIPPATSLTVPIVSDSDLDTFARLIPSNPAAIRAFHEIAVSLDDPAYLPHSRAFVHLDEQPPLPSRPVALESPQIDQGIATSHSPAPSSPTSSLSDDDEPAPRPQRTGYFCFSMFVLPSDFRSGWIIGAGRSDKVNLGVDLLITLNGERDFVRGRHARLVHHPTTSMLMLKTVSGALHVSINAEKIDRNGRVVSWPSQSIDIGNLTYTLEYSQHPAVKSRYTQALRDLLAANPGFNSYPTTSLDPTPSSNHYHLGNYSIQTPQASGTYGTVSAAVDLKTGEVYAVKKLTRTKYNFDLVAHEVNMMKYLGSHPHICILHNVLFSDGDEYGMGDRKVNEVFMILSPLATRTLAELIGASEDRALLLRALHQTAQGVRYVHSRGIIHRDLKPNNLLVTDPFRVMVADFGHATRELHSKDHLKGTMAYLPPEIIDLKISSRSKGSWSTASDVFAFGVVGFELLHGMFKRRSSGVIDDAILGLLRGRIEYSHTDFDAILQTALRSDPQKRPSMRDICLAPVWPGPETEVNIGKRKSIPP</sequence>
<feature type="compositionally biased region" description="Low complexity" evidence="7">
    <location>
        <begin position="108"/>
        <end position="120"/>
    </location>
</feature>
<gene>
    <name evidence="10" type="ORF">PV10_09141</name>
</gene>
<dbReference type="OMA" id="HEWTAGS"/>
<dbReference type="InterPro" id="IPR000719">
    <property type="entry name" value="Prot_kinase_dom"/>
</dbReference>
<dbReference type="PROSITE" id="PS50006">
    <property type="entry name" value="FHA_DOMAIN"/>
    <property type="match status" value="1"/>
</dbReference>
<keyword evidence="11" id="KW-1185">Reference proteome</keyword>
<comment type="similarity">
    <text evidence="6">Belongs to the protein kinase superfamily. Ser/Thr protein kinase family. GCN2 subfamily.</text>
</comment>
<dbReference type="PROSITE" id="PS50011">
    <property type="entry name" value="PROTEIN_KINASE_DOM"/>
    <property type="match status" value="1"/>
</dbReference>
<dbReference type="RefSeq" id="XP_016219798.1">
    <property type="nucleotide sequence ID" value="XM_016374254.1"/>
</dbReference>
<evidence type="ECO:0000259" key="9">
    <source>
        <dbReference type="PROSITE" id="PS50011"/>
    </source>
</evidence>
<dbReference type="InterPro" id="IPR008271">
    <property type="entry name" value="Ser/Thr_kinase_AS"/>
</dbReference>
<dbReference type="EMBL" id="KN847526">
    <property type="protein sequence ID" value="KIV88224.1"/>
    <property type="molecule type" value="Genomic_DNA"/>
</dbReference>
<evidence type="ECO:0008006" key="12">
    <source>
        <dbReference type="Google" id="ProtNLM"/>
    </source>
</evidence>
<feature type="domain" description="Protein kinase" evidence="9">
    <location>
        <begin position="283"/>
        <end position="543"/>
    </location>
</feature>
<dbReference type="GO" id="GO:0005524">
    <property type="term" value="F:ATP binding"/>
    <property type="evidence" value="ECO:0007669"/>
    <property type="project" value="UniProtKB-KW"/>
</dbReference>
<dbReference type="SUPFAM" id="SSF56112">
    <property type="entry name" value="Protein kinase-like (PK-like)"/>
    <property type="match status" value="1"/>
</dbReference>
<dbReference type="GO" id="GO:0005737">
    <property type="term" value="C:cytoplasm"/>
    <property type="evidence" value="ECO:0007669"/>
    <property type="project" value="TreeGrafter"/>
</dbReference>
<dbReference type="OrthoDB" id="5979581at2759"/>
<dbReference type="GO" id="GO:0005634">
    <property type="term" value="C:nucleus"/>
    <property type="evidence" value="ECO:0007669"/>
    <property type="project" value="TreeGrafter"/>
</dbReference>
<dbReference type="STRING" id="212818.A0A0D1Z2R8"/>
<dbReference type="InterPro" id="IPR011009">
    <property type="entry name" value="Kinase-like_dom_sf"/>
</dbReference>
<dbReference type="Proteomes" id="UP000054302">
    <property type="component" value="Unassembled WGS sequence"/>
</dbReference>
<evidence type="ECO:0000256" key="2">
    <source>
        <dbReference type="ARBA" id="ARBA00022679"/>
    </source>
</evidence>
<dbReference type="Pfam" id="PF00069">
    <property type="entry name" value="Pkinase"/>
    <property type="match status" value="1"/>
</dbReference>
<keyword evidence="5" id="KW-0067">ATP-binding</keyword>
<dbReference type="SMART" id="SM00220">
    <property type="entry name" value="S_TKc"/>
    <property type="match status" value="1"/>
</dbReference>
<dbReference type="InterPro" id="IPR000253">
    <property type="entry name" value="FHA_dom"/>
</dbReference>
<dbReference type="InterPro" id="IPR050339">
    <property type="entry name" value="CC_SR_Kinase"/>
</dbReference>
<dbReference type="PANTHER" id="PTHR11042">
    <property type="entry name" value="EUKARYOTIC TRANSLATION INITIATION FACTOR 2-ALPHA KINASE EIF2-ALPHA KINASE -RELATED"/>
    <property type="match status" value="1"/>
</dbReference>
<keyword evidence="2" id="KW-0808">Transferase</keyword>
<proteinExistence type="inferred from homology"/>
<comment type="similarity">
    <text evidence="1">Belongs to the protein kinase superfamily. CAMK Ser/Thr protein kinase family. CHEK2 subfamily.</text>
</comment>
<evidence type="ECO:0000259" key="8">
    <source>
        <dbReference type="PROSITE" id="PS50006"/>
    </source>
</evidence>
<keyword evidence="4" id="KW-0418">Kinase</keyword>
<dbReference type="AlphaFoldDB" id="A0A0D1Z2R8"/>
<dbReference type="GeneID" id="27326986"/>
<dbReference type="HOGENOM" id="CLU_037228_0_0_1"/>
<accession>A0A0D1Z2R8</accession>
<dbReference type="PROSITE" id="PS00108">
    <property type="entry name" value="PROTEIN_KINASE_ST"/>
    <property type="match status" value="1"/>
</dbReference>
<dbReference type="Gene3D" id="1.10.510.10">
    <property type="entry name" value="Transferase(Phosphotransferase) domain 1"/>
    <property type="match status" value="1"/>
</dbReference>
<protein>
    <recommendedName>
        <fullName evidence="12">Protein kinase domain-containing protein</fullName>
    </recommendedName>
</protein>
<feature type="domain" description="FHA" evidence="8">
    <location>
        <begin position="153"/>
        <end position="212"/>
    </location>
</feature>
<evidence type="ECO:0000256" key="5">
    <source>
        <dbReference type="ARBA" id="ARBA00022840"/>
    </source>
</evidence>
<evidence type="ECO:0000256" key="4">
    <source>
        <dbReference type="ARBA" id="ARBA00022777"/>
    </source>
</evidence>
<evidence type="ECO:0000256" key="6">
    <source>
        <dbReference type="ARBA" id="ARBA00037982"/>
    </source>
</evidence>
<dbReference type="GO" id="GO:0004672">
    <property type="term" value="F:protein kinase activity"/>
    <property type="evidence" value="ECO:0007669"/>
    <property type="project" value="InterPro"/>
</dbReference>
<feature type="region of interest" description="Disordered" evidence="7">
    <location>
        <begin position="104"/>
        <end position="129"/>
    </location>
</feature>
<organism evidence="10 11">
    <name type="scientific">Exophiala mesophila</name>
    <name type="common">Black yeast-like fungus</name>
    <dbReference type="NCBI Taxonomy" id="212818"/>
    <lineage>
        <taxon>Eukaryota</taxon>
        <taxon>Fungi</taxon>
        <taxon>Dikarya</taxon>
        <taxon>Ascomycota</taxon>
        <taxon>Pezizomycotina</taxon>
        <taxon>Eurotiomycetes</taxon>
        <taxon>Chaetothyriomycetidae</taxon>
        <taxon>Chaetothyriales</taxon>
        <taxon>Herpotrichiellaceae</taxon>
        <taxon>Exophiala</taxon>
    </lineage>
</organism>
<evidence type="ECO:0000256" key="3">
    <source>
        <dbReference type="ARBA" id="ARBA00022741"/>
    </source>
</evidence>
<evidence type="ECO:0000313" key="10">
    <source>
        <dbReference type="EMBL" id="KIV88224.1"/>
    </source>
</evidence>
<evidence type="ECO:0000313" key="11">
    <source>
        <dbReference type="Proteomes" id="UP000054302"/>
    </source>
</evidence>
<dbReference type="CDD" id="cd00180">
    <property type="entry name" value="PKc"/>
    <property type="match status" value="1"/>
</dbReference>